<comment type="subcellular location">
    <subcellularLocation>
        <location evidence="1">Cell membrane</location>
        <topology evidence="1">Lipid-anchor</topology>
        <orientation evidence="1">Cytoplasmic side</orientation>
    </subcellularLocation>
</comment>
<dbReference type="PANTHER" id="PTHR10498:SF10">
    <property type="entry name" value="PALM2 AND AKAP2 FUSION-RELATED"/>
    <property type="match status" value="1"/>
</dbReference>
<feature type="compositionally biased region" description="Polar residues" evidence="8">
    <location>
        <begin position="984"/>
        <end position="998"/>
    </location>
</feature>
<feature type="compositionally biased region" description="Basic and acidic residues" evidence="8">
    <location>
        <begin position="724"/>
        <end position="739"/>
    </location>
</feature>
<dbReference type="GO" id="GO:0008360">
    <property type="term" value="P:regulation of cell shape"/>
    <property type="evidence" value="ECO:0007669"/>
    <property type="project" value="InterPro"/>
</dbReference>
<feature type="compositionally biased region" description="Basic and acidic residues" evidence="8">
    <location>
        <begin position="1052"/>
        <end position="1064"/>
    </location>
</feature>
<feature type="region of interest" description="Disordered" evidence="8">
    <location>
        <begin position="561"/>
        <end position="629"/>
    </location>
</feature>
<feature type="region of interest" description="Disordered" evidence="8">
    <location>
        <begin position="717"/>
        <end position="768"/>
    </location>
</feature>
<feature type="region of interest" description="Disordered" evidence="8">
    <location>
        <begin position="416"/>
        <end position="435"/>
    </location>
</feature>
<protein>
    <submittedName>
        <fullName evidence="9">PALM2 and AKAP2 fusion</fullName>
    </submittedName>
</protein>
<feature type="compositionally biased region" description="Low complexity" evidence="8">
    <location>
        <begin position="290"/>
        <end position="306"/>
    </location>
</feature>
<feature type="region of interest" description="Disordered" evidence="8">
    <location>
        <begin position="280"/>
        <end position="308"/>
    </location>
</feature>
<evidence type="ECO:0000256" key="5">
    <source>
        <dbReference type="ARBA" id="ARBA00023136"/>
    </source>
</evidence>
<evidence type="ECO:0000313" key="10">
    <source>
        <dbReference type="Proteomes" id="UP000233100"/>
    </source>
</evidence>
<evidence type="ECO:0000256" key="2">
    <source>
        <dbReference type="ARBA" id="ARBA00022475"/>
    </source>
</evidence>
<evidence type="ECO:0000256" key="6">
    <source>
        <dbReference type="ARBA" id="ARBA00023288"/>
    </source>
</evidence>
<feature type="coiled-coil region" evidence="7">
    <location>
        <begin position="3"/>
        <end position="36"/>
    </location>
</feature>
<feature type="region of interest" description="Disordered" evidence="8">
    <location>
        <begin position="984"/>
        <end position="1031"/>
    </location>
</feature>
<dbReference type="Ensembl" id="ENSMFAT00000037610.2">
    <property type="protein sequence ID" value="ENSMFAP00000009934.2"/>
    <property type="gene ID" value="ENSMFAG00000004557.2"/>
</dbReference>
<evidence type="ECO:0000256" key="3">
    <source>
        <dbReference type="ARBA" id="ARBA00022553"/>
    </source>
</evidence>
<reference evidence="9" key="2">
    <citation type="submission" date="2025-08" db="UniProtKB">
        <authorList>
            <consortium name="Ensembl"/>
        </authorList>
    </citation>
    <scope>IDENTIFICATION</scope>
</reference>
<feature type="coiled-coil region" evidence="7">
    <location>
        <begin position="72"/>
        <end position="109"/>
    </location>
</feature>
<dbReference type="Proteomes" id="UP000233100">
    <property type="component" value="Chromosome 15"/>
</dbReference>
<sequence length="1338" mass="147193">MEMAEAELHKERLQAIAEKRKRQTEIEGKRQQLDEQILLLQHSKSKVLREKWLLQGIPAGTAEEEEARRRQSEEDEFRVKQLEDNIQRLEQEIQTLESEESQISAKEQIILEKLKETEKSFKDFQKGFSSTDGDAVNYISSQLPDLPILCSRTAEPSPGQDGTSRAAAVYAMEINVEKDKQTGETKILSTSTIGPEGVHQKGVKVYDDGTKVVYEVHSGGTVVENGVHKLSAKDVEELIQKAGQSSLGAGHVSERTVIADGSLSHPKEHMLCKEAKLEMVHKSRKDHSSGNPGQQAQAPTAAGPDANLDQPVTMIFMGYQNIEDEEETKKVLGYDETIKAELVLIDEDDEKSLREKTVTDVSTIDGNAAELVSGRPVSDTTEPSSPEGKEESLATEPAPGVIWENVLLKGGESALNAKETSGPDMTIKKPPQLSEDDIRLKSEGDDYSATLLEPGTSSLSPDHKNMEIEVSVAECKSVPGITSTPHPMDHPSPFYSPPHNGLLTDHHESLDNDVAREIRYLDEVLEANCCDSAVDGTFNGTSSPEPGAVVLVGGLSPAVHETAQPEPTERTASQQAPPHIELSNSSPDPMAEAERTNGHSPSQPRDALGDSLQAPVSPSSSTSSWCSSRDGEFTLTTLKKEAKFELRAFHEDKKPSKLFEDDEREKEQYCVRKVRPSEEMLELEKERRELIRSQAVKKNPGIAAKWWNPPQEKTIEEQLDEEHLESHKKYKERKEKRAQQEQLLLQQQLQQQQQQQPPSQLCTAPASSHECASMIDKAKEDIVTEQIDFSAARKQFQLMENSRQAVAKGQSTPRLFSIKPFYRPLGSVNSDKPLTNPRPPSVGGPPEDSGASATKGQKSPGALETPSAAGSQGNTAPQGKEGPYSEPAKRGPLSKLWAEDGEFTSARAVLTVVKDDDHGILDHFSKSVNVSLTQEELDSGLDELSVRSQDTTVLETLSNDFSMDNISDSGASNETTNALQENSLADFSLPQTPQTDNLSEGRGEGVSKSFSDHGFYSPSSTLGDSPSVDDPLEYQAGLLVQNAIQQAIAEQVDKAVSKTSRDGAEQQGPEATVEEAEAGAFGSEKPQSMFEPPQVSSPVQEKRDVLPKILPAEDRALRERGPPQPLPAVQPSGPINMEETRPEGSYFSKYSEAAELRSTASLLATQESDVMVGPFKLRSRKQRTLSMIEEEIRAAQEREEELKRQRQVLQSTQSPRTKNAPSLPSRTCYKTAPGKIEKVKPPPSPTTEGPSLQPDLAPEEAAGTQRPKNLMQTLMEDYETHKSKRRERMDDSSYTSKLLSCKVTSEVLEATRVNRRKSALALRWEAGIYANQEEEDNE</sequence>
<evidence type="ECO:0000256" key="1">
    <source>
        <dbReference type="ARBA" id="ARBA00004342"/>
    </source>
</evidence>
<dbReference type="Bgee" id="ENSMFAG00000004557">
    <property type="expression patterns" value="Expressed in lung and 13 other cell types or tissues"/>
</dbReference>
<feature type="compositionally biased region" description="Basic and acidic residues" evidence="8">
    <location>
        <begin position="1100"/>
        <end position="1121"/>
    </location>
</feature>
<proteinExistence type="predicted"/>
<keyword evidence="6" id="KW-0449">Lipoprotein</keyword>
<evidence type="ECO:0000313" key="9">
    <source>
        <dbReference type="Ensembl" id="ENSMFAP00000009934.2"/>
    </source>
</evidence>
<dbReference type="GeneTree" id="ENSGT00930000151059"/>
<dbReference type="STRING" id="9541.ENSMFAP00000009934"/>
<dbReference type="InterPro" id="IPR004965">
    <property type="entry name" value="Paralemmin"/>
</dbReference>
<feature type="region of interest" description="Disordered" evidence="8">
    <location>
        <begin position="367"/>
        <end position="399"/>
    </location>
</feature>
<dbReference type="GO" id="GO:0005886">
    <property type="term" value="C:plasma membrane"/>
    <property type="evidence" value="ECO:0007669"/>
    <property type="project" value="UniProtKB-SubCell"/>
</dbReference>
<dbReference type="Pfam" id="PF03285">
    <property type="entry name" value="Paralemmin"/>
    <property type="match status" value="1"/>
</dbReference>
<feature type="compositionally biased region" description="Polar residues" evidence="8">
    <location>
        <begin position="868"/>
        <end position="877"/>
    </location>
</feature>
<organism evidence="9 10">
    <name type="scientific">Macaca fascicularis</name>
    <name type="common">Crab-eating macaque</name>
    <name type="synonym">Cynomolgus monkey</name>
    <dbReference type="NCBI Taxonomy" id="9541"/>
    <lineage>
        <taxon>Eukaryota</taxon>
        <taxon>Metazoa</taxon>
        <taxon>Chordata</taxon>
        <taxon>Craniata</taxon>
        <taxon>Vertebrata</taxon>
        <taxon>Euteleostomi</taxon>
        <taxon>Mammalia</taxon>
        <taxon>Eutheria</taxon>
        <taxon>Euarchontoglires</taxon>
        <taxon>Primates</taxon>
        <taxon>Haplorrhini</taxon>
        <taxon>Catarrhini</taxon>
        <taxon>Cercopithecidae</taxon>
        <taxon>Cercopithecinae</taxon>
        <taxon>Macaca</taxon>
    </lineage>
</organism>
<feature type="region of interest" description="Disordered" evidence="8">
    <location>
        <begin position="822"/>
        <end position="896"/>
    </location>
</feature>
<feature type="compositionally biased region" description="Low complexity" evidence="8">
    <location>
        <begin position="740"/>
        <end position="756"/>
    </location>
</feature>
<evidence type="ECO:0000256" key="4">
    <source>
        <dbReference type="ARBA" id="ARBA00023054"/>
    </source>
</evidence>
<keyword evidence="3" id="KW-0597">Phosphoprotein</keyword>
<feature type="compositionally biased region" description="Polar residues" evidence="8">
    <location>
        <begin position="570"/>
        <end position="587"/>
    </location>
</feature>
<feature type="compositionally biased region" description="Polar residues" evidence="8">
    <location>
        <begin position="1211"/>
        <end position="1225"/>
    </location>
</feature>
<keyword evidence="10" id="KW-1185">Reference proteome</keyword>
<feature type="compositionally biased region" description="Polar residues" evidence="8">
    <location>
        <begin position="757"/>
        <end position="766"/>
    </location>
</feature>
<evidence type="ECO:0000256" key="7">
    <source>
        <dbReference type="SAM" id="Coils"/>
    </source>
</evidence>
<feature type="region of interest" description="Disordered" evidence="8">
    <location>
        <begin position="1052"/>
        <end position="1142"/>
    </location>
</feature>
<feature type="compositionally biased region" description="Low complexity" evidence="8">
    <location>
        <begin position="617"/>
        <end position="628"/>
    </location>
</feature>
<name>A0A2K5UC43_MACFA</name>
<accession>A0A2K5UC43</accession>
<gene>
    <name evidence="9" type="primary">PALM2AKAP2</name>
</gene>
<keyword evidence="2" id="KW-1003">Cell membrane</keyword>
<dbReference type="PANTHER" id="PTHR10498">
    <property type="entry name" value="PARALEMMIN-RELATED"/>
    <property type="match status" value="1"/>
</dbReference>
<keyword evidence="4 7" id="KW-0175">Coiled coil</keyword>
<evidence type="ECO:0000256" key="8">
    <source>
        <dbReference type="SAM" id="MobiDB-lite"/>
    </source>
</evidence>
<keyword evidence="5" id="KW-0472">Membrane</keyword>
<reference evidence="9 10" key="1">
    <citation type="submission" date="2013-03" db="EMBL/GenBank/DDBJ databases">
        <authorList>
            <person name="Warren W."/>
            <person name="Wilson R.K."/>
        </authorList>
    </citation>
    <scope>NUCLEOTIDE SEQUENCE</scope>
</reference>
<feature type="region of interest" description="Disordered" evidence="8">
    <location>
        <begin position="1197"/>
        <end position="1270"/>
    </location>
</feature>
<dbReference type="VEuPathDB" id="HostDB:ENSMFAG00000004557"/>
<reference evidence="9" key="3">
    <citation type="submission" date="2025-09" db="UniProtKB">
        <authorList>
            <consortium name="Ensembl"/>
        </authorList>
    </citation>
    <scope>IDENTIFICATION</scope>
</reference>